<evidence type="ECO:0008006" key="4">
    <source>
        <dbReference type="Google" id="ProtNLM"/>
    </source>
</evidence>
<dbReference type="AlphaFoldDB" id="A0A6A5GZ59"/>
<dbReference type="KEGG" id="crq:GCK72_016291"/>
<dbReference type="EMBL" id="WUAV01000004">
    <property type="protein sequence ID" value="KAF1759824.1"/>
    <property type="molecule type" value="Genomic_DNA"/>
</dbReference>
<evidence type="ECO:0000313" key="2">
    <source>
        <dbReference type="EMBL" id="KAF1759824.1"/>
    </source>
</evidence>
<protein>
    <recommendedName>
        <fullName evidence="4">SXP/RAL-2 family protein Ani s 5-like cation-binding domain-containing protein</fullName>
    </recommendedName>
</protein>
<dbReference type="CTD" id="9797551"/>
<keyword evidence="1" id="KW-0732">Signal</keyword>
<sequence>MKFLFLLATLLAIRVLADKPKLSEEKVDADLLALGLKQKTLDQINEYWHNYHKEMAAAELVEKVLQKKGIVEAMSERQHDLNTEFFSKLPEDQEEIYSKYVNEHLAAF</sequence>
<accession>A0A6A5GZ59</accession>
<reference evidence="2 3" key="1">
    <citation type="submission" date="2019-12" db="EMBL/GenBank/DDBJ databases">
        <title>Chromosome-level assembly of the Caenorhabditis remanei genome.</title>
        <authorList>
            <person name="Teterina A.A."/>
            <person name="Willis J.H."/>
            <person name="Phillips P.C."/>
        </authorList>
    </citation>
    <scope>NUCLEOTIDE SEQUENCE [LARGE SCALE GENOMIC DNA]</scope>
    <source>
        <strain evidence="2 3">PX506</strain>
        <tissue evidence="2">Whole organism</tissue>
    </source>
</reference>
<gene>
    <name evidence="2" type="ORF">GCK72_016291</name>
</gene>
<comment type="caution">
    <text evidence="2">The sequence shown here is derived from an EMBL/GenBank/DDBJ whole genome shotgun (WGS) entry which is preliminary data.</text>
</comment>
<dbReference type="RefSeq" id="XP_003091016.2">
    <property type="nucleotide sequence ID" value="XM_003090968.2"/>
</dbReference>
<evidence type="ECO:0000256" key="1">
    <source>
        <dbReference type="SAM" id="SignalP"/>
    </source>
</evidence>
<feature type="signal peptide" evidence="1">
    <location>
        <begin position="1"/>
        <end position="17"/>
    </location>
</feature>
<dbReference type="GeneID" id="9797551"/>
<proteinExistence type="predicted"/>
<name>A0A6A5GZ59_CAERE</name>
<organism evidence="2 3">
    <name type="scientific">Caenorhabditis remanei</name>
    <name type="common">Caenorhabditis vulgaris</name>
    <dbReference type="NCBI Taxonomy" id="31234"/>
    <lineage>
        <taxon>Eukaryota</taxon>
        <taxon>Metazoa</taxon>
        <taxon>Ecdysozoa</taxon>
        <taxon>Nematoda</taxon>
        <taxon>Chromadorea</taxon>
        <taxon>Rhabditida</taxon>
        <taxon>Rhabditina</taxon>
        <taxon>Rhabditomorpha</taxon>
        <taxon>Rhabditoidea</taxon>
        <taxon>Rhabditidae</taxon>
        <taxon>Peloderinae</taxon>
        <taxon>Caenorhabditis</taxon>
    </lineage>
</organism>
<evidence type="ECO:0000313" key="3">
    <source>
        <dbReference type="Proteomes" id="UP000483820"/>
    </source>
</evidence>
<dbReference type="Proteomes" id="UP000483820">
    <property type="component" value="Chromosome IV"/>
</dbReference>
<feature type="chain" id="PRO_5025563431" description="SXP/RAL-2 family protein Ani s 5-like cation-binding domain-containing protein" evidence="1">
    <location>
        <begin position="18"/>
        <end position="108"/>
    </location>
</feature>